<dbReference type="InterPro" id="IPR050709">
    <property type="entry name" value="Biotin_Carboxyl_Carrier/Decarb"/>
</dbReference>
<dbReference type="InterPro" id="IPR001882">
    <property type="entry name" value="Biotin_BS"/>
</dbReference>
<evidence type="ECO:0000256" key="8">
    <source>
        <dbReference type="RuleBase" id="RU364072"/>
    </source>
</evidence>
<dbReference type="PROSITE" id="PS00188">
    <property type="entry name" value="BIOTIN"/>
    <property type="match status" value="1"/>
</dbReference>
<evidence type="ECO:0000313" key="12">
    <source>
        <dbReference type="Proteomes" id="UP001168505"/>
    </source>
</evidence>
<dbReference type="PROSITE" id="PS50968">
    <property type="entry name" value="BIOTINYL_LIPOYL"/>
    <property type="match status" value="1"/>
</dbReference>
<dbReference type="PANTHER" id="PTHR45266">
    <property type="entry name" value="OXALOACETATE DECARBOXYLASE ALPHA CHAIN"/>
    <property type="match status" value="1"/>
</dbReference>
<reference evidence="11" key="2">
    <citation type="submission" date="2023-08" db="EMBL/GenBank/DDBJ databases">
        <title>Identification and characterization of horizontal gene transfer across gut microbiota members of farm animals based on homology search.</title>
        <authorList>
            <person name="Schwarzerova J."/>
            <person name="Nykrynova M."/>
            <person name="Jureckova K."/>
            <person name="Cejkova D."/>
            <person name="Rychlik I."/>
        </authorList>
    </citation>
    <scope>NUCLEOTIDE SEQUENCE</scope>
    <source>
        <strain evidence="11">15_COKtk</strain>
    </source>
</reference>
<evidence type="ECO:0000313" key="11">
    <source>
        <dbReference type="EMBL" id="MDN0068925.1"/>
    </source>
</evidence>
<dbReference type="PANTHER" id="PTHR45266:SF3">
    <property type="entry name" value="OXALOACETATE DECARBOXYLASE ALPHA CHAIN"/>
    <property type="match status" value="1"/>
</dbReference>
<evidence type="ECO:0000256" key="4">
    <source>
        <dbReference type="ARBA" id="ARBA00022832"/>
    </source>
</evidence>
<dbReference type="Proteomes" id="UP001168505">
    <property type="component" value="Unassembled WGS sequence"/>
</dbReference>
<dbReference type="Gene3D" id="2.40.50.100">
    <property type="match status" value="1"/>
</dbReference>
<comment type="pathway">
    <text evidence="1 8">Lipid metabolism; fatty acid biosynthesis.</text>
</comment>
<evidence type="ECO:0000256" key="7">
    <source>
        <dbReference type="ARBA" id="ARBA00023267"/>
    </source>
</evidence>
<feature type="region of interest" description="Disordered" evidence="9">
    <location>
        <begin position="59"/>
        <end position="80"/>
    </location>
</feature>
<dbReference type="GO" id="GO:0006633">
    <property type="term" value="P:fatty acid biosynthetic process"/>
    <property type="evidence" value="ECO:0007669"/>
    <property type="project" value="UniProtKB-KW"/>
</dbReference>
<comment type="function">
    <text evidence="8">This protein is a component of the acetyl coenzyme A carboxylase complex; first, biotin carboxylase catalyzes the carboxylation of the carrier protein and then the transcarboxylase transfers the carboxyl group to form malonyl-CoA.</text>
</comment>
<feature type="domain" description="Lipoyl-binding" evidence="10">
    <location>
        <begin position="82"/>
        <end position="158"/>
    </location>
</feature>
<keyword evidence="5 8" id="KW-0443">Lipid metabolism</keyword>
<evidence type="ECO:0000256" key="5">
    <source>
        <dbReference type="ARBA" id="ARBA00023098"/>
    </source>
</evidence>
<gene>
    <name evidence="11" type="primary">accB</name>
    <name evidence="11" type="ORF">QVN40_04315</name>
</gene>
<dbReference type="InterPro" id="IPR000089">
    <property type="entry name" value="Biotin_lipoyl"/>
</dbReference>
<evidence type="ECO:0000256" key="2">
    <source>
        <dbReference type="ARBA" id="ARBA00017562"/>
    </source>
</evidence>
<dbReference type="GO" id="GO:0003989">
    <property type="term" value="F:acetyl-CoA carboxylase activity"/>
    <property type="evidence" value="ECO:0007669"/>
    <property type="project" value="InterPro"/>
</dbReference>
<dbReference type="CDD" id="cd06850">
    <property type="entry name" value="biotinyl_domain"/>
    <property type="match status" value="1"/>
</dbReference>
<dbReference type="AlphaFoldDB" id="A0AAW7JZL7"/>
<dbReference type="Pfam" id="PF00364">
    <property type="entry name" value="Biotin_lipoyl"/>
    <property type="match status" value="1"/>
</dbReference>
<evidence type="ECO:0000256" key="3">
    <source>
        <dbReference type="ARBA" id="ARBA00022516"/>
    </source>
</evidence>
<protein>
    <recommendedName>
        <fullName evidence="2 8">Biotin carboxyl carrier protein of acetyl-CoA carboxylase</fullName>
    </recommendedName>
</protein>
<dbReference type="PRINTS" id="PR01071">
    <property type="entry name" value="ACOABIOTINCC"/>
</dbReference>
<keyword evidence="11" id="KW-0436">Ligase</keyword>
<dbReference type="NCBIfam" id="TIGR00531">
    <property type="entry name" value="BCCP"/>
    <property type="match status" value="1"/>
</dbReference>
<dbReference type="InterPro" id="IPR011053">
    <property type="entry name" value="Single_hybrid_motif"/>
</dbReference>
<keyword evidence="3 8" id="KW-0444">Lipid biosynthesis</keyword>
<keyword evidence="4 8" id="KW-0276">Fatty acid metabolism</keyword>
<evidence type="ECO:0000259" key="10">
    <source>
        <dbReference type="PROSITE" id="PS50968"/>
    </source>
</evidence>
<comment type="caution">
    <text evidence="11">The sequence shown here is derived from an EMBL/GenBank/DDBJ whole genome shotgun (WGS) entry which is preliminary data.</text>
</comment>
<accession>A0AAW7JZL7</accession>
<dbReference type="EMBL" id="JAUEIR010000003">
    <property type="protein sequence ID" value="MDN0068925.1"/>
    <property type="molecule type" value="Genomic_DNA"/>
</dbReference>
<dbReference type="RefSeq" id="WP_239455950.1">
    <property type="nucleotide sequence ID" value="NZ_JAUEIR010000003.1"/>
</dbReference>
<keyword evidence="6 8" id="KW-0275">Fatty acid biosynthesis</keyword>
<sequence length="160" mass="16306">MAMKTQDIIDLMGRFDTSGIGRMKITSGDTTIELEKPGCVPAPAAIAAAPAAPVAPAAPAASVAPAAPAPAPASEEPAAADGPCITAPLVGTFYVAPSPDKDPYVQPGDRVKKGDTVCLLEAMKMMSEVTAPVDCVIDEIMATDGELVSFGAPLIRYHEA</sequence>
<proteinExistence type="predicted"/>
<reference evidence="11" key="1">
    <citation type="submission" date="2023-06" db="EMBL/GenBank/DDBJ databases">
        <authorList>
            <person name="Zeman M."/>
            <person name="Kubasova T."/>
            <person name="Jahodarova E."/>
            <person name="Nykrynova M."/>
            <person name="Rychlik I."/>
        </authorList>
    </citation>
    <scope>NUCLEOTIDE SEQUENCE</scope>
    <source>
        <strain evidence="11">15_COKtk</strain>
    </source>
</reference>
<evidence type="ECO:0000256" key="1">
    <source>
        <dbReference type="ARBA" id="ARBA00005194"/>
    </source>
</evidence>
<dbReference type="SUPFAM" id="SSF51230">
    <property type="entry name" value="Single hybrid motif"/>
    <property type="match status" value="1"/>
</dbReference>
<organism evidence="11 12">
    <name type="scientific">Collinsella ihumii</name>
    <dbReference type="NCBI Taxonomy" id="1720204"/>
    <lineage>
        <taxon>Bacteria</taxon>
        <taxon>Bacillati</taxon>
        <taxon>Actinomycetota</taxon>
        <taxon>Coriobacteriia</taxon>
        <taxon>Coriobacteriales</taxon>
        <taxon>Coriobacteriaceae</taxon>
        <taxon>Collinsella</taxon>
    </lineage>
</organism>
<keyword evidence="7 8" id="KW-0092">Biotin</keyword>
<dbReference type="GO" id="GO:0009317">
    <property type="term" value="C:acetyl-CoA carboxylase complex"/>
    <property type="evidence" value="ECO:0007669"/>
    <property type="project" value="InterPro"/>
</dbReference>
<evidence type="ECO:0000256" key="6">
    <source>
        <dbReference type="ARBA" id="ARBA00023160"/>
    </source>
</evidence>
<dbReference type="InterPro" id="IPR001249">
    <property type="entry name" value="AcCoA_biotinCC"/>
</dbReference>
<evidence type="ECO:0000256" key="9">
    <source>
        <dbReference type="SAM" id="MobiDB-lite"/>
    </source>
</evidence>
<name>A0AAW7JZL7_9ACTN</name>